<sequence>MFKIKPSFRYIAGTLLAGFGNTDAYRVAVSSPELRQIIVYSVHKDFKEI</sequence>
<proteinExistence type="predicted"/>
<protein>
    <submittedName>
        <fullName evidence="1">Putative LOC100708214 [Oreochromis niloticus]</fullName>
    </submittedName>
</protein>
<name>A0A0K2VAA7_LEPSM</name>
<reference evidence="1" key="1">
    <citation type="submission" date="2014-05" db="EMBL/GenBank/DDBJ databases">
        <authorList>
            <person name="Chronopoulou M."/>
        </authorList>
    </citation>
    <scope>NUCLEOTIDE SEQUENCE</scope>
    <source>
        <tissue evidence="1">Whole organism</tissue>
    </source>
</reference>
<evidence type="ECO:0000313" key="1">
    <source>
        <dbReference type="EMBL" id="CDW47270.1"/>
    </source>
</evidence>
<dbReference type="EMBL" id="HACA01029909">
    <property type="protein sequence ID" value="CDW47270.1"/>
    <property type="molecule type" value="Transcribed_RNA"/>
</dbReference>
<organism evidence="1">
    <name type="scientific">Lepeophtheirus salmonis</name>
    <name type="common">Salmon louse</name>
    <name type="synonym">Caligus salmonis</name>
    <dbReference type="NCBI Taxonomy" id="72036"/>
    <lineage>
        <taxon>Eukaryota</taxon>
        <taxon>Metazoa</taxon>
        <taxon>Ecdysozoa</taxon>
        <taxon>Arthropoda</taxon>
        <taxon>Crustacea</taxon>
        <taxon>Multicrustacea</taxon>
        <taxon>Hexanauplia</taxon>
        <taxon>Copepoda</taxon>
        <taxon>Siphonostomatoida</taxon>
        <taxon>Caligidae</taxon>
        <taxon>Lepeophtheirus</taxon>
    </lineage>
</organism>
<dbReference type="AlphaFoldDB" id="A0A0K2VAA7"/>
<accession>A0A0K2VAA7</accession>